<dbReference type="Proteomes" id="UP001066276">
    <property type="component" value="Chromosome 7"/>
</dbReference>
<evidence type="ECO:0000313" key="1">
    <source>
        <dbReference type="EMBL" id="KAJ1128742.1"/>
    </source>
</evidence>
<protein>
    <submittedName>
        <fullName evidence="1">Uncharacterized protein</fullName>
    </submittedName>
</protein>
<organism evidence="1 2">
    <name type="scientific">Pleurodeles waltl</name>
    <name type="common">Iberian ribbed newt</name>
    <dbReference type="NCBI Taxonomy" id="8319"/>
    <lineage>
        <taxon>Eukaryota</taxon>
        <taxon>Metazoa</taxon>
        <taxon>Chordata</taxon>
        <taxon>Craniata</taxon>
        <taxon>Vertebrata</taxon>
        <taxon>Euteleostomi</taxon>
        <taxon>Amphibia</taxon>
        <taxon>Batrachia</taxon>
        <taxon>Caudata</taxon>
        <taxon>Salamandroidea</taxon>
        <taxon>Salamandridae</taxon>
        <taxon>Pleurodelinae</taxon>
        <taxon>Pleurodeles</taxon>
    </lineage>
</organism>
<name>A0AAV7PKD0_PLEWA</name>
<gene>
    <name evidence="1" type="ORF">NDU88_007117</name>
</gene>
<evidence type="ECO:0000313" key="2">
    <source>
        <dbReference type="Proteomes" id="UP001066276"/>
    </source>
</evidence>
<comment type="caution">
    <text evidence="1">The sequence shown here is derived from an EMBL/GenBank/DDBJ whole genome shotgun (WGS) entry which is preliminary data.</text>
</comment>
<proteinExistence type="predicted"/>
<dbReference type="EMBL" id="JANPWB010000011">
    <property type="protein sequence ID" value="KAJ1128742.1"/>
    <property type="molecule type" value="Genomic_DNA"/>
</dbReference>
<accession>A0AAV7PKD0</accession>
<sequence length="98" mass="10609">MAAAWPGFLLAYSRAVRGPECPEEPLGGRDHHGWPGSGVRRGPWPICPVGRISPPETVRMRSALRGGGPVWPSRLRRPVVGGSLRQWPGLVEVAPDVE</sequence>
<keyword evidence="2" id="KW-1185">Reference proteome</keyword>
<dbReference type="AlphaFoldDB" id="A0AAV7PKD0"/>
<reference evidence="1" key="1">
    <citation type="journal article" date="2022" name="bioRxiv">
        <title>Sequencing and chromosome-scale assembly of the giantPleurodeles waltlgenome.</title>
        <authorList>
            <person name="Brown T."/>
            <person name="Elewa A."/>
            <person name="Iarovenko S."/>
            <person name="Subramanian E."/>
            <person name="Araus A.J."/>
            <person name="Petzold A."/>
            <person name="Susuki M."/>
            <person name="Suzuki K.-i.T."/>
            <person name="Hayashi T."/>
            <person name="Toyoda A."/>
            <person name="Oliveira C."/>
            <person name="Osipova E."/>
            <person name="Leigh N.D."/>
            <person name="Simon A."/>
            <person name="Yun M.H."/>
        </authorList>
    </citation>
    <scope>NUCLEOTIDE SEQUENCE</scope>
    <source>
        <strain evidence="1">20211129_DDA</strain>
        <tissue evidence="1">Liver</tissue>
    </source>
</reference>